<dbReference type="EMBL" id="FRBL01000010">
    <property type="protein sequence ID" value="SHM69869.1"/>
    <property type="molecule type" value="Genomic_DNA"/>
</dbReference>
<dbReference type="STRING" id="1419482.SAMN05444266_11037"/>
<dbReference type="PROSITE" id="PS50005">
    <property type="entry name" value="TPR"/>
    <property type="match status" value="1"/>
</dbReference>
<dbReference type="RefSeq" id="WP_073086129.1">
    <property type="nucleotide sequence ID" value="NZ_FRBL01000010.1"/>
</dbReference>
<proteinExistence type="predicted"/>
<dbReference type="InterPro" id="IPR019734">
    <property type="entry name" value="TPR_rpt"/>
</dbReference>
<dbReference type="Pfam" id="PF13432">
    <property type="entry name" value="TPR_16"/>
    <property type="match status" value="1"/>
</dbReference>
<feature type="repeat" description="TPR" evidence="3">
    <location>
        <begin position="223"/>
        <end position="256"/>
    </location>
</feature>
<sequence length="336" mass="37518">MRKLTILAIGLAIVACNQQQAHNSQQQEPAVDSVLNADIIQPVTDSLQQFPDNHALYYRRALLLFNTHPELALKDFQQAAKLDATNTDYWAGAGEAALVTGNNKLATELFTKALTTAPGYPYLQYKLAIAHVEEKQYAAADSLADLLTQSKDARDQAFYLKARIAEDHQDTTRAIQYLRQGVEVAARPEYEALMELGDLLSSRRDAAAISYYVQAWKLDSANAVPMYNAGQLYEQLQQTDAAISAYRKSIVADPGYEAAYMALAHISRKQNNWKDAFTFYNLAAKAAPTDAEAYYYRAMSNEKLGKKELALEDYIKASSFRKDYGEAKEGIKRLSK</sequence>
<evidence type="ECO:0000256" key="1">
    <source>
        <dbReference type="ARBA" id="ARBA00022737"/>
    </source>
</evidence>
<keyword evidence="2 3" id="KW-0802">TPR repeat</keyword>
<dbReference type="AlphaFoldDB" id="A0A1M7KWV3"/>
<reference evidence="4 5" key="1">
    <citation type="submission" date="2016-11" db="EMBL/GenBank/DDBJ databases">
        <authorList>
            <person name="Jaros S."/>
            <person name="Januszkiewicz K."/>
            <person name="Wedrychowicz H."/>
        </authorList>
    </citation>
    <scope>NUCLEOTIDE SEQUENCE [LARGE SCALE GENOMIC DNA]</scope>
    <source>
        <strain evidence="4 5">DSM 27406</strain>
    </source>
</reference>
<dbReference type="GO" id="GO:0046813">
    <property type="term" value="P:receptor-mediated virion attachment to host cell"/>
    <property type="evidence" value="ECO:0007669"/>
    <property type="project" value="TreeGrafter"/>
</dbReference>
<dbReference type="InterPro" id="IPR050498">
    <property type="entry name" value="Ycf3"/>
</dbReference>
<dbReference type="SUPFAM" id="SSF48452">
    <property type="entry name" value="TPR-like"/>
    <property type="match status" value="2"/>
</dbReference>
<evidence type="ECO:0000313" key="4">
    <source>
        <dbReference type="EMBL" id="SHM69869.1"/>
    </source>
</evidence>
<keyword evidence="1" id="KW-0677">Repeat</keyword>
<dbReference type="Pfam" id="PF14559">
    <property type="entry name" value="TPR_19"/>
    <property type="match status" value="1"/>
</dbReference>
<dbReference type="SMART" id="SM00028">
    <property type="entry name" value="TPR"/>
    <property type="match status" value="6"/>
</dbReference>
<evidence type="ECO:0000256" key="3">
    <source>
        <dbReference type="PROSITE-ProRule" id="PRU00339"/>
    </source>
</evidence>
<dbReference type="PROSITE" id="PS51257">
    <property type="entry name" value="PROKAR_LIPOPROTEIN"/>
    <property type="match status" value="1"/>
</dbReference>
<dbReference type="PANTHER" id="PTHR44858">
    <property type="entry name" value="TETRATRICOPEPTIDE REPEAT PROTEIN 6"/>
    <property type="match status" value="1"/>
</dbReference>
<accession>A0A1M7KWV3</accession>
<dbReference type="InterPro" id="IPR011990">
    <property type="entry name" value="TPR-like_helical_dom_sf"/>
</dbReference>
<dbReference type="Gene3D" id="1.25.40.10">
    <property type="entry name" value="Tetratricopeptide repeat domain"/>
    <property type="match status" value="3"/>
</dbReference>
<name>A0A1M7KWV3_9BACT</name>
<dbReference type="PANTHER" id="PTHR44858:SF1">
    <property type="entry name" value="UDP-N-ACETYLGLUCOSAMINE--PEPTIDE N-ACETYLGLUCOSAMINYLTRANSFERASE SPINDLY-RELATED"/>
    <property type="match status" value="1"/>
</dbReference>
<protein>
    <submittedName>
        <fullName evidence="4">Tetratricopeptide repeat-containing protein</fullName>
    </submittedName>
</protein>
<evidence type="ECO:0000313" key="5">
    <source>
        <dbReference type="Proteomes" id="UP000184420"/>
    </source>
</evidence>
<dbReference type="GO" id="GO:0009279">
    <property type="term" value="C:cell outer membrane"/>
    <property type="evidence" value="ECO:0007669"/>
    <property type="project" value="TreeGrafter"/>
</dbReference>
<organism evidence="4 5">
    <name type="scientific">Chitinophaga jiangningensis</name>
    <dbReference type="NCBI Taxonomy" id="1419482"/>
    <lineage>
        <taxon>Bacteria</taxon>
        <taxon>Pseudomonadati</taxon>
        <taxon>Bacteroidota</taxon>
        <taxon>Chitinophagia</taxon>
        <taxon>Chitinophagales</taxon>
        <taxon>Chitinophagaceae</taxon>
        <taxon>Chitinophaga</taxon>
    </lineage>
</organism>
<keyword evidence="5" id="KW-1185">Reference proteome</keyword>
<dbReference type="OrthoDB" id="9803982at2"/>
<gene>
    <name evidence="4" type="ORF">SAMN05444266_11037</name>
</gene>
<dbReference type="Proteomes" id="UP000184420">
    <property type="component" value="Unassembled WGS sequence"/>
</dbReference>
<evidence type="ECO:0000256" key="2">
    <source>
        <dbReference type="ARBA" id="ARBA00022803"/>
    </source>
</evidence>